<dbReference type="NCBIfam" id="NF033819">
    <property type="entry name" value="IS66_TnpB"/>
    <property type="match status" value="1"/>
</dbReference>
<dbReference type="Proteomes" id="UP001296873">
    <property type="component" value="Unassembled WGS sequence"/>
</dbReference>
<protein>
    <recommendedName>
        <fullName evidence="3">Transposase</fullName>
    </recommendedName>
</protein>
<organism evidence="1 2">
    <name type="scientific">Rhodovibrio sodomensis</name>
    <dbReference type="NCBI Taxonomy" id="1088"/>
    <lineage>
        <taxon>Bacteria</taxon>
        <taxon>Pseudomonadati</taxon>
        <taxon>Pseudomonadota</taxon>
        <taxon>Alphaproteobacteria</taxon>
        <taxon>Rhodospirillales</taxon>
        <taxon>Rhodovibrionaceae</taxon>
        <taxon>Rhodovibrio</taxon>
    </lineage>
</organism>
<dbReference type="Pfam" id="PF05717">
    <property type="entry name" value="TnpB_IS66"/>
    <property type="match status" value="1"/>
</dbReference>
<sequence>MITPPADVRIVLMAEPVDFRRGAPGLARLVEQYLQEHPFGGDVFVFRAKRADRVKILGHDGTGLWLYQKRLETGRFVWPSRDQKTVRMTPAQLGVLLDGVDWRRVRAGRRLRPQRAA</sequence>
<accession>A0ABS1DCV8</accession>
<dbReference type="PANTHER" id="PTHR36455:SF1">
    <property type="entry name" value="BLR8292 PROTEIN"/>
    <property type="match status" value="1"/>
</dbReference>
<evidence type="ECO:0008006" key="3">
    <source>
        <dbReference type="Google" id="ProtNLM"/>
    </source>
</evidence>
<comment type="caution">
    <text evidence="1">The sequence shown here is derived from an EMBL/GenBank/DDBJ whole genome shotgun (WGS) entry which is preliminary data.</text>
</comment>
<keyword evidence="2" id="KW-1185">Reference proteome</keyword>
<dbReference type="RefSeq" id="WP_200340223.1">
    <property type="nucleotide sequence ID" value="NZ_NRRL01000016.1"/>
</dbReference>
<dbReference type="InterPro" id="IPR008878">
    <property type="entry name" value="Transposase_IS66_Orf2"/>
</dbReference>
<dbReference type="PANTHER" id="PTHR36455">
    <property type="match status" value="1"/>
</dbReference>
<evidence type="ECO:0000313" key="2">
    <source>
        <dbReference type="Proteomes" id="UP001296873"/>
    </source>
</evidence>
<evidence type="ECO:0000313" key="1">
    <source>
        <dbReference type="EMBL" id="MBK1668054.1"/>
    </source>
</evidence>
<proteinExistence type="predicted"/>
<reference evidence="1 2" key="1">
    <citation type="journal article" date="2020" name="Microorganisms">
        <title>Osmotic Adaptation and Compatible Solute Biosynthesis of Phototrophic Bacteria as Revealed from Genome Analyses.</title>
        <authorList>
            <person name="Imhoff J.F."/>
            <person name="Rahn T."/>
            <person name="Kunzel S."/>
            <person name="Keller A."/>
            <person name="Neulinger S.C."/>
        </authorList>
    </citation>
    <scope>NUCLEOTIDE SEQUENCE [LARGE SCALE GENOMIC DNA]</scope>
    <source>
        <strain evidence="1 2">DSM 9895</strain>
    </source>
</reference>
<name>A0ABS1DCV8_9PROT</name>
<gene>
    <name evidence="1" type="ORF">CKO28_08390</name>
</gene>
<dbReference type="EMBL" id="NRRL01000016">
    <property type="protein sequence ID" value="MBK1668054.1"/>
    <property type="molecule type" value="Genomic_DNA"/>
</dbReference>